<accession>A0A382VH52</accession>
<organism evidence="2">
    <name type="scientific">marine metagenome</name>
    <dbReference type="NCBI Taxonomy" id="408172"/>
    <lineage>
        <taxon>unclassified sequences</taxon>
        <taxon>metagenomes</taxon>
        <taxon>ecological metagenomes</taxon>
    </lineage>
</organism>
<sequence length="54" mass="6355">MGYYILIFLFCCHIAWEQGVEDAIISYVALSCIFWFLRALYVDDKASGGPFWRR</sequence>
<gene>
    <name evidence="2" type="ORF">METZ01_LOCUS398716</name>
</gene>
<reference evidence="2" key="1">
    <citation type="submission" date="2018-05" db="EMBL/GenBank/DDBJ databases">
        <authorList>
            <person name="Lanie J.A."/>
            <person name="Ng W.-L."/>
            <person name="Kazmierczak K.M."/>
            <person name="Andrzejewski T.M."/>
            <person name="Davidsen T.M."/>
            <person name="Wayne K.J."/>
            <person name="Tettelin H."/>
            <person name="Glass J.I."/>
            <person name="Rusch D."/>
            <person name="Podicherti R."/>
            <person name="Tsui H.-C.T."/>
            <person name="Winkler M.E."/>
        </authorList>
    </citation>
    <scope>NUCLEOTIDE SEQUENCE</scope>
</reference>
<dbReference type="AlphaFoldDB" id="A0A382VH52"/>
<protein>
    <submittedName>
        <fullName evidence="2">Uncharacterized protein</fullName>
    </submittedName>
</protein>
<dbReference type="EMBL" id="UINC01151956">
    <property type="protein sequence ID" value="SVD45862.1"/>
    <property type="molecule type" value="Genomic_DNA"/>
</dbReference>
<name>A0A382VH52_9ZZZZ</name>
<evidence type="ECO:0000313" key="2">
    <source>
        <dbReference type="EMBL" id="SVD45862.1"/>
    </source>
</evidence>
<keyword evidence="1" id="KW-0472">Membrane</keyword>
<keyword evidence="1" id="KW-1133">Transmembrane helix</keyword>
<feature type="transmembrane region" description="Helical" evidence="1">
    <location>
        <begin position="24"/>
        <end position="41"/>
    </location>
</feature>
<keyword evidence="1" id="KW-0812">Transmembrane</keyword>
<proteinExistence type="predicted"/>
<evidence type="ECO:0000256" key="1">
    <source>
        <dbReference type="SAM" id="Phobius"/>
    </source>
</evidence>